<evidence type="ECO:0000313" key="6">
    <source>
        <dbReference type="Proteomes" id="UP001324634"/>
    </source>
</evidence>
<protein>
    <submittedName>
        <fullName evidence="5">Ankyrin repeat domain-containing protein</fullName>
    </submittedName>
</protein>
<dbReference type="SUPFAM" id="SSF48403">
    <property type="entry name" value="Ankyrin repeat"/>
    <property type="match status" value="1"/>
</dbReference>
<dbReference type="PROSITE" id="PS50088">
    <property type="entry name" value="ANK_REPEAT"/>
    <property type="match status" value="2"/>
</dbReference>
<dbReference type="Gene3D" id="2.40.10.10">
    <property type="entry name" value="Trypsin-like serine proteases"/>
    <property type="match status" value="2"/>
</dbReference>
<dbReference type="GO" id="GO:0006508">
    <property type="term" value="P:proteolysis"/>
    <property type="evidence" value="ECO:0007669"/>
    <property type="project" value="InterPro"/>
</dbReference>
<keyword evidence="2 3" id="KW-0040">ANK repeat</keyword>
<reference evidence="5 6" key="1">
    <citation type="submission" date="2023-11" db="EMBL/GenBank/DDBJ databases">
        <title>Peredibacter starrii A3.12.</title>
        <authorList>
            <person name="Mitchell R.J."/>
        </authorList>
    </citation>
    <scope>NUCLEOTIDE SEQUENCE [LARGE SCALE GENOMIC DNA]</scope>
    <source>
        <strain evidence="5 6">A3.12</strain>
    </source>
</reference>
<dbReference type="SMART" id="SM00248">
    <property type="entry name" value="ANK"/>
    <property type="match status" value="5"/>
</dbReference>
<dbReference type="EMBL" id="CP139487">
    <property type="protein sequence ID" value="WPU63279.1"/>
    <property type="molecule type" value="Genomic_DNA"/>
</dbReference>
<dbReference type="Pfam" id="PF12796">
    <property type="entry name" value="Ank_2"/>
    <property type="match status" value="1"/>
</dbReference>
<dbReference type="InterPro" id="IPR043504">
    <property type="entry name" value="Peptidase_S1_PA_chymotrypsin"/>
</dbReference>
<gene>
    <name evidence="5" type="ORF">SOO65_11340</name>
</gene>
<dbReference type="PROSITE" id="PS50297">
    <property type="entry name" value="ANK_REP_REGION"/>
    <property type="match status" value="2"/>
</dbReference>
<keyword evidence="1" id="KW-0677">Repeat</keyword>
<dbReference type="RefSeq" id="WP_321389700.1">
    <property type="nucleotide sequence ID" value="NZ_CP139487.1"/>
</dbReference>
<evidence type="ECO:0000313" key="5">
    <source>
        <dbReference type="EMBL" id="WPU63279.1"/>
    </source>
</evidence>
<feature type="chain" id="PRO_5043410681" evidence="4">
    <location>
        <begin position="22"/>
        <end position="491"/>
    </location>
</feature>
<dbReference type="PANTHER" id="PTHR24126">
    <property type="entry name" value="ANKYRIN REPEAT, PH AND SEC7 DOMAIN CONTAINING PROTEIN SECG-RELATED"/>
    <property type="match status" value="1"/>
</dbReference>
<evidence type="ECO:0000256" key="1">
    <source>
        <dbReference type="ARBA" id="ARBA00022737"/>
    </source>
</evidence>
<evidence type="ECO:0000256" key="2">
    <source>
        <dbReference type="ARBA" id="ARBA00023043"/>
    </source>
</evidence>
<dbReference type="KEGG" id="psti:SOO65_11340"/>
<dbReference type="PROSITE" id="PS00134">
    <property type="entry name" value="TRYPSIN_HIS"/>
    <property type="match status" value="1"/>
</dbReference>
<organism evidence="5 6">
    <name type="scientific">Peredibacter starrii</name>
    <dbReference type="NCBI Taxonomy" id="28202"/>
    <lineage>
        <taxon>Bacteria</taxon>
        <taxon>Pseudomonadati</taxon>
        <taxon>Bdellovibrionota</taxon>
        <taxon>Bacteriovoracia</taxon>
        <taxon>Bacteriovoracales</taxon>
        <taxon>Bacteriovoracaceae</taxon>
        <taxon>Peredibacter</taxon>
    </lineage>
</organism>
<dbReference type="PANTHER" id="PTHR24126:SF14">
    <property type="entry name" value="ANK_REP_REGION DOMAIN-CONTAINING PROTEIN"/>
    <property type="match status" value="1"/>
</dbReference>
<sequence length="491" mass="53598">MLKSVQLAVLSSVLLSVGAQARVIYGDDNRVEVYQASPLMQRLARSSATAVAKTDIIRNLFRPGMVQLKQKTLQDWLSSADKNNRSKSLFTEKARNGAKSGARFCDGERFTDQPNPGMCSGFLIAPDLLVTAGHCATEENFCEEYDWVFDFKVDPSTKKAGLDIREEDVYRCKRVVSSSLNMDLGLDYGIIQLDRMVKGRAALNIRTDGQVFDFTNVTVIGSPSGLPQKVSGGAVVRKNTHPFYFTTNLDAFQGNSGAPVFNTKTGLVEGILVRGEEDFVLNYQKMCVSANRCKDNECRGEDVSRMTSIPEIGVMDVLFKSAKEGDLETLKNILKLNFWIDIYGRDRKSALIQAATSNQHEVMKVLIEKGADVNLQDIEGNTALHSFAKVLTERNNDVLNKMLAQKADLNLVNANGDSALLMAAKARNLAGVKLLIAAGAYANSVDANGESVLFTFARLGLTNVVNELADLGVNSAVKNATGETALDLLKK</sequence>
<accession>A0AAX4HJT5</accession>
<name>A0AAX4HJT5_9BACT</name>
<feature type="signal peptide" evidence="4">
    <location>
        <begin position="1"/>
        <end position="21"/>
    </location>
</feature>
<dbReference type="Pfam" id="PF13365">
    <property type="entry name" value="Trypsin_2"/>
    <property type="match status" value="1"/>
</dbReference>
<evidence type="ECO:0000256" key="3">
    <source>
        <dbReference type="PROSITE-ProRule" id="PRU00023"/>
    </source>
</evidence>
<dbReference type="InterPro" id="IPR009003">
    <property type="entry name" value="Peptidase_S1_PA"/>
</dbReference>
<evidence type="ECO:0000256" key="4">
    <source>
        <dbReference type="SAM" id="SignalP"/>
    </source>
</evidence>
<feature type="repeat" description="ANK" evidence="3">
    <location>
        <begin position="346"/>
        <end position="378"/>
    </location>
</feature>
<dbReference type="InterPro" id="IPR018114">
    <property type="entry name" value="TRYPSIN_HIS"/>
</dbReference>
<keyword evidence="4" id="KW-0732">Signal</keyword>
<dbReference type="InterPro" id="IPR036770">
    <property type="entry name" value="Ankyrin_rpt-contain_sf"/>
</dbReference>
<feature type="repeat" description="ANK" evidence="3">
    <location>
        <begin position="415"/>
        <end position="447"/>
    </location>
</feature>
<dbReference type="SUPFAM" id="SSF50494">
    <property type="entry name" value="Trypsin-like serine proteases"/>
    <property type="match status" value="1"/>
</dbReference>
<dbReference type="InterPro" id="IPR002110">
    <property type="entry name" value="Ankyrin_rpt"/>
</dbReference>
<dbReference type="AlphaFoldDB" id="A0AAX4HJT5"/>
<dbReference type="Gene3D" id="1.25.40.20">
    <property type="entry name" value="Ankyrin repeat-containing domain"/>
    <property type="match status" value="2"/>
</dbReference>
<keyword evidence="6" id="KW-1185">Reference proteome</keyword>
<dbReference type="Proteomes" id="UP001324634">
    <property type="component" value="Chromosome"/>
</dbReference>
<proteinExistence type="predicted"/>
<dbReference type="GO" id="GO:0004252">
    <property type="term" value="F:serine-type endopeptidase activity"/>
    <property type="evidence" value="ECO:0007669"/>
    <property type="project" value="InterPro"/>
</dbReference>